<sequence>MSDEFEKAVSKASSVKEVRETLKSDELRDEMKQSLAFPKELLNNQMKRLSLKDKDFQVFNPVNEASIDQLWEKCQEIDPDLQRNKTTKKDLKNLDSLKNFLKTHCKETHYAFQIKKCSSGDCTHCGPYLNEECKPLPFLPDPQLGANGHYKPFKDMYGKVTKDSRPSLNARPKNTRKKLNFSPSKQHAKNTDTMLQCEECDKWRLVFSKKKITKAQQKNLKKFLEKISYTCGFLFDDVQMPHGIEIFVRDHDCVDIVEKLYYSCGYEPICIYCGWYLSNADEEANSYPTMR</sequence>
<proteinExistence type="predicted"/>
<dbReference type="RefSeq" id="XP_066935849.1">
    <property type="nucleotide sequence ID" value="XM_067079748.1"/>
</dbReference>
<keyword evidence="3" id="KW-1185">Reference proteome</keyword>
<dbReference type="Proteomes" id="UP000594262">
    <property type="component" value="Unplaced"/>
</dbReference>
<evidence type="ECO:0000313" key="3">
    <source>
        <dbReference type="Proteomes" id="UP000594262"/>
    </source>
</evidence>
<evidence type="ECO:0000313" key="2">
    <source>
        <dbReference type="EnsemblMetazoa" id="CLYHEMP025529.1"/>
    </source>
</evidence>
<feature type="region of interest" description="Disordered" evidence="1">
    <location>
        <begin position="163"/>
        <end position="186"/>
    </location>
</feature>
<evidence type="ECO:0000256" key="1">
    <source>
        <dbReference type="SAM" id="MobiDB-lite"/>
    </source>
</evidence>
<name>A0A7M5XPM3_9CNID</name>
<organism evidence="2 3">
    <name type="scientific">Clytia hemisphaerica</name>
    <dbReference type="NCBI Taxonomy" id="252671"/>
    <lineage>
        <taxon>Eukaryota</taxon>
        <taxon>Metazoa</taxon>
        <taxon>Cnidaria</taxon>
        <taxon>Hydrozoa</taxon>
        <taxon>Hydroidolina</taxon>
        <taxon>Leptothecata</taxon>
        <taxon>Obeliida</taxon>
        <taxon>Clytiidae</taxon>
        <taxon>Clytia</taxon>
    </lineage>
</organism>
<protein>
    <submittedName>
        <fullName evidence="2">Uncharacterized protein</fullName>
    </submittedName>
</protein>
<dbReference type="OrthoDB" id="10054243at2759"/>
<accession>A0A7M5XPM3</accession>
<dbReference type="EnsemblMetazoa" id="CLYHEMT025529.1">
    <property type="protein sequence ID" value="CLYHEMP025529.1"/>
    <property type="gene ID" value="CLYHEMG025529"/>
</dbReference>
<reference evidence="2" key="1">
    <citation type="submission" date="2021-01" db="UniProtKB">
        <authorList>
            <consortium name="EnsemblMetazoa"/>
        </authorList>
    </citation>
    <scope>IDENTIFICATION</scope>
</reference>
<dbReference type="GeneID" id="136823562"/>
<dbReference type="AlphaFoldDB" id="A0A7M5XPM3"/>